<keyword evidence="4" id="KW-1185">Reference proteome</keyword>
<sequence length="610" mass="69007">MDSQLASRAARCLQLFGRFLEHPENLLEDKYQLQMTDLLGRYKLWAGNIGAFHPNTMKTSIDIRLRENVRVSKRISDLLDELAESLEEGESTKNTFKSRCRYHAHTSIACSIASGESKNRTAEALSDDGDDYQHDEVDDELSEINEIVRAIDDVIHNLFRFSATIQQSSGRDMYAKASAAATIRFPVDETFDINHVYQKFPALKSAAKEWLATRLGKAITQRRMYLWYCREHRSKTAADPQGEDPQSETLGVRASQLNNSFNFPSSLAKPTSTKADTQASTLMPTNDAIIEDHLVEETRSQTSYATSTGQDPDHKRLHVAHIDSICQKAPFFECPYCWQTQTRKSQKYWKKHVWSDIRPYVCTFDDCEAGLFPDHDSWFSHELKEHRRNWKCTFCSLQSLTFESATQYEEHLRCEHESRLGEDAAAHLPTILDMSQQSLSTKIPPECPLCNDWEQALRESNPQLLPGEQFCVTPEQYVKHVGAHMEQLALFAIPRGCTDEQNSNSNNSQKVLQPSDGDRPTILDWRSKSSQIWSDRESLVQSTNPLSDASSPSWLPSWSKDLIHGKSPICVETYGLGSGNARQTGYSGSDASTASISDQIRAKAGQKEES</sequence>
<evidence type="ECO:0000313" key="3">
    <source>
        <dbReference type="EMBL" id="EPE25518.1"/>
    </source>
</evidence>
<accession>S3DFU4</accession>
<proteinExistence type="predicted"/>
<evidence type="ECO:0000313" key="4">
    <source>
        <dbReference type="Proteomes" id="UP000016922"/>
    </source>
</evidence>
<dbReference type="PANTHER" id="PTHR35391:SF7">
    <property type="entry name" value="C2H2-TYPE DOMAIN-CONTAINING PROTEIN"/>
    <property type="match status" value="1"/>
</dbReference>
<dbReference type="HOGENOM" id="CLU_015936_2_0_1"/>
<evidence type="ECO:0000259" key="2">
    <source>
        <dbReference type="SMART" id="SM00355"/>
    </source>
</evidence>
<dbReference type="EMBL" id="KE145371">
    <property type="protein sequence ID" value="EPE25518.1"/>
    <property type="molecule type" value="Genomic_DNA"/>
</dbReference>
<feature type="region of interest" description="Disordered" evidence="1">
    <location>
        <begin position="581"/>
        <end position="610"/>
    </location>
</feature>
<dbReference type="OMA" id="PLSWARH"/>
<protein>
    <recommendedName>
        <fullName evidence="2">C2H2-type domain-containing protein</fullName>
    </recommendedName>
</protein>
<dbReference type="RefSeq" id="XP_008086837.1">
    <property type="nucleotide sequence ID" value="XM_008088646.1"/>
</dbReference>
<feature type="domain" description="C2H2-type" evidence="2">
    <location>
        <begin position="390"/>
        <end position="416"/>
    </location>
</feature>
<name>S3DFU4_GLAL2</name>
<dbReference type="eggNOG" id="ENOG502S2T0">
    <property type="taxonomic scope" value="Eukaryota"/>
</dbReference>
<dbReference type="PANTHER" id="PTHR35391">
    <property type="entry name" value="C2H2-TYPE DOMAIN-CONTAINING PROTEIN-RELATED"/>
    <property type="match status" value="1"/>
</dbReference>
<feature type="compositionally biased region" description="Polar residues" evidence="1">
    <location>
        <begin position="499"/>
        <end position="512"/>
    </location>
</feature>
<dbReference type="OrthoDB" id="6133115at2759"/>
<evidence type="ECO:0000256" key="1">
    <source>
        <dbReference type="SAM" id="MobiDB-lite"/>
    </source>
</evidence>
<dbReference type="KEGG" id="glz:GLAREA_01430"/>
<dbReference type="AlphaFoldDB" id="S3DFU4"/>
<organism evidence="3 4">
    <name type="scientific">Glarea lozoyensis (strain ATCC 20868 / MF5171)</name>
    <dbReference type="NCBI Taxonomy" id="1116229"/>
    <lineage>
        <taxon>Eukaryota</taxon>
        <taxon>Fungi</taxon>
        <taxon>Dikarya</taxon>
        <taxon>Ascomycota</taxon>
        <taxon>Pezizomycotina</taxon>
        <taxon>Leotiomycetes</taxon>
        <taxon>Helotiales</taxon>
        <taxon>Helotiaceae</taxon>
        <taxon>Glarea</taxon>
    </lineage>
</organism>
<dbReference type="Proteomes" id="UP000016922">
    <property type="component" value="Unassembled WGS sequence"/>
</dbReference>
<feature type="region of interest" description="Disordered" evidence="1">
    <location>
        <begin position="499"/>
        <end position="520"/>
    </location>
</feature>
<dbReference type="InterPro" id="IPR013087">
    <property type="entry name" value="Znf_C2H2_type"/>
</dbReference>
<dbReference type="Pfam" id="PF26082">
    <property type="entry name" value="zf-C2H2_AcuF"/>
    <property type="match status" value="1"/>
</dbReference>
<gene>
    <name evidence="3" type="ORF">GLAREA_01430</name>
</gene>
<feature type="domain" description="C2H2-type" evidence="2">
    <location>
        <begin position="360"/>
        <end position="386"/>
    </location>
</feature>
<feature type="compositionally biased region" description="Polar residues" evidence="1">
    <location>
        <begin position="581"/>
        <end position="598"/>
    </location>
</feature>
<dbReference type="InterPro" id="IPR058925">
    <property type="entry name" value="zf-C2H2_AcuF"/>
</dbReference>
<dbReference type="SMART" id="SM00355">
    <property type="entry name" value="ZnF_C2H2"/>
    <property type="match status" value="2"/>
</dbReference>
<reference evidence="3 4" key="1">
    <citation type="journal article" date="2013" name="BMC Genomics">
        <title>Genomics-driven discovery of the pneumocandin biosynthetic gene cluster in the fungus Glarea lozoyensis.</title>
        <authorList>
            <person name="Chen L."/>
            <person name="Yue Q."/>
            <person name="Zhang X."/>
            <person name="Xiang M."/>
            <person name="Wang C."/>
            <person name="Li S."/>
            <person name="Che Y."/>
            <person name="Ortiz-Lopez F.J."/>
            <person name="Bills G.F."/>
            <person name="Liu X."/>
            <person name="An Z."/>
        </authorList>
    </citation>
    <scope>NUCLEOTIDE SEQUENCE [LARGE SCALE GENOMIC DNA]</scope>
    <source>
        <strain evidence="4">ATCC 20868 / MF5171</strain>
    </source>
</reference>
<dbReference type="GeneID" id="19460488"/>